<evidence type="ECO:0000313" key="2">
    <source>
        <dbReference type="EMBL" id="SVP94558.1"/>
    </source>
</evidence>
<protein>
    <submittedName>
        <fullName evidence="2">Uncharacterized protein</fullName>
    </submittedName>
</protein>
<sequence>MKLMKKYLIIFIGMLLYLNPVSASLFGCSDDKQRCMNQCDENNRVGALSGMSKSACKARCLLSECLFYPRKEKKSAHPSDRLRGFAI</sequence>
<dbReference type="PROSITE" id="PS51257">
    <property type="entry name" value="PROKAR_LIPOPROTEIN"/>
    <property type="match status" value="1"/>
</dbReference>
<feature type="signal peptide" evidence="1">
    <location>
        <begin position="1"/>
        <end position="23"/>
    </location>
</feature>
<name>A0A3B0NIU6_THEAN</name>
<evidence type="ECO:0000313" key="3">
    <source>
        <dbReference type="EMBL" id="SVP95351.1"/>
    </source>
</evidence>
<accession>A0A3B0NIU6</accession>
<proteinExistence type="predicted"/>
<dbReference type="VEuPathDB" id="PiroplasmaDB:TA11020"/>
<keyword evidence="1" id="KW-0732">Signal</keyword>
<dbReference type="AlphaFoldDB" id="A0A3B0NIU6"/>
<dbReference type="EMBL" id="UIVT01000004">
    <property type="protein sequence ID" value="SVP94558.1"/>
    <property type="molecule type" value="Genomic_DNA"/>
</dbReference>
<feature type="chain" id="PRO_5036076098" evidence="1">
    <location>
        <begin position="24"/>
        <end position="87"/>
    </location>
</feature>
<evidence type="ECO:0000256" key="1">
    <source>
        <dbReference type="SAM" id="SignalP"/>
    </source>
</evidence>
<reference evidence="2" key="1">
    <citation type="submission" date="2018-07" db="EMBL/GenBank/DDBJ databases">
        <authorList>
            <person name="Quirk P.G."/>
            <person name="Krulwich T.A."/>
        </authorList>
    </citation>
    <scope>NUCLEOTIDE SEQUENCE</scope>
    <source>
        <strain evidence="2">Anand</strain>
    </source>
</reference>
<dbReference type="EMBL" id="UIVS01000004">
    <property type="protein sequence ID" value="SVP95351.1"/>
    <property type="molecule type" value="Genomic_DNA"/>
</dbReference>
<organism evidence="2">
    <name type="scientific">Theileria annulata</name>
    <dbReference type="NCBI Taxonomy" id="5874"/>
    <lineage>
        <taxon>Eukaryota</taxon>
        <taxon>Sar</taxon>
        <taxon>Alveolata</taxon>
        <taxon>Apicomplexa</taxon>
        <taxon>Aconoidasida</taxon>
        <taxon>Piroplasmida</taxon>
        <taxon>Theileriidae</taxon>
        <taxon>Theileria</taxon>
    </lineage>
</organism>
<gene>
    <name evidence="2" type="ORF">TAT_000351200</name>
    <name evidence="3" type="ORF">TAV_000351100</name>
</gene>